<evidence type="ECO:0000313" key="3">
    <source>
        <dbReference type="Proteomes" id="UP001141259"/>
    </source>
</evidence>
<keyword evidence="3" id="KW-1185">Reference proteome</keyword>
<dbReference type="CDD" id="cd03784">
    <property type="entry name" value="GT1_Gtf-like"/>
    <property type="match status" value="1"/>
</dbReference>
<accession>A0A9X2VJ65</accession>
<dbReference type="GO" id="GO:0016758">
    <property type="term" value="F:hexosyltransferase activity"/>
    <property type="evidence" value="ECO:0007669"/>
    <property type="project" value="UniProtKB-ARBA"/>
</dbReference>
<protein>
    <submittedName>
        <fullName evidence="2">Glycosyltransferase</fullName>
    </submittedName>
</protein>
<dbReference type="InterPro" id="IPR010610">
    <property type="entry name" value="EryCIII-like_C"/>
</dbReference>
<dbReference type="AlphaFoldDB" id="A0A9X2VJ65"/>
<dbReference type="FunFam" id="3.40.50.2000:FF:000072">
    <property type="entry name" value="Glycosyl transferase"/>
    <property type="match status" value="1"/>
</dbReference>
<evidence type="ECO:0000313" key="2">
    <source>
        <dbReference type="EMBL" id="MCS7477084.1"/>
    </source>
</evidence>
<dbReference type="PANTHER" id="PTHR48050:SF13">
    <property type="entry name" value="STEROL 3-BETA-GLUCOSYLTRANSFERASE UGT80A2"/>
    <property type="match status" value="1"/>
</dbReference>
<evidence type="ECO:0000259" key="1">
    <source>
        <dbReference type="Pfam" id="PF06722"/>
    </source>
</evidence>
<proteinExistence type="predicted"/>
<gene>
    <name evidence="2" type="ORF">NZH93_09480</name>
</gene>
<sequence>MSRYLFVVPPLVGHINPTVAVGGELADRGHEVAWVGHPATLRTLLPQGACVLPALDDELEQRIQDARQHWLGLRGMAVVKFFWQDFMIPLARAMVPGVEAAVREFAPDVLVADQQALAGPLVAHRTATPWVTSASTPAELFRPLKSLPKVEAWVDAQIEDLVHEVVGRSTPDIRFSERLVLVFTSSALVGNGFPDHYVFTGPALSHRPNRTDFPWHWLADGQRRVLVSLGTLNGAAGERFFGEVADAVADLRGVQVVVVGPPGSLTRAPDHVLLAERVPQLELMPHLDAVVSHGGHNTVCEALAHGLPLVVAPIRDDQPMIADQVVSAGAGIRLTYGRVRAAEIRGALEEVLDRPGYAEAARRVQQSFQAAGGASTAADHLEAVVA</sequence>
<dbReference type="InterPro" id="IPR050426">
    <property type="entry name" value="Glycosyltransferase_28"/>
</dbReference>
<dbReference type="Pfam" id="PF06722">
    <property type="entry name" value="EryCIII-like_C"/>
    <property type="match status" value="1"/>
</dbReference>
<dbReference type="EMBL" id="JANYMP010000003">
    <property type="protein sequence ID" value="MCS7477084.1"/>
    <property type="molecule type" value="Genomic_DNA"/>
</dbReference>
<dbReference type="PANTHER" id="PTHR48050">
    <property type="entry name" value="STEROL 3-BETA-GLUCOSYLTRANSFERASE"/>
    <property type="match status" value="1"/>
</dbReference>
<feature type="domain" description="Erythromycin biosynthesis protein CIII-like C-terminal" evidence="1">
    <location>
        <begin position="264"/>
        <end position="371"/>
    </location>
</feature>
<dbReference type="RefSeq" id="WP_259622597.1">
    <property type="nucleotide sequence ID" value="NZ_JANYMP010000003.1"/>
</dbReference>
<dbReference type="SUPFAM" id="SSF53756">
    <property type="entry name" value="UDP-Glycosyltransferase/glycogen phosphorylase"/>
    <property type="match status" value="1"/>
</dbReference>
<comment type="caution">
    <text evidence="2">The sequence shown here is derived from an EMBL/GenBank/DDBJ whole genome shotgun (WGS) entry which is preliminary data.</text>
</comment>
<dbReference type="GO" id="GO:0008194">
    <property type="term" value="F:UDP-glycosyltransferase activity"/>
    <property type="evidence" value="ECO:0007669"/>
    <property type="project" value="InterPro"/>
</dbReference>
<dbReference type="Proteomes" id="UP001141259">
    <property type="component" value="Unassembled WGS sequence"/>
</dbReference>
<organism evidence="2 3">
    <name type="scientific">Umezawaea endophytica</name>
    <dbReference type="NCBI Taxonomy" id="1654476"/>
    <lineage>
        <taxon>Bacteria</taxon>
        <taxon>Bacillati</taxon>
        <taxon>Actinomycetota</taxon>
        <taxon>Actinomycetes</taxon>
        <taxon>Pseudonocardiales</taxon>
        <taxon>Pseudonocardiaceae</taxon>
        <taxon>Umezawaea</taxon>
    </lineage>
</organism>
<dbReference type="GO" id="GO:0017000">
    <property type="term" value="P:antibiotic biosynthetic process"/>
    <property type="evidence" value="ECO:0007669"/>
    <property type="project" value="UniProtKB-ARBA"/>
</dbReference>
<dbReference type="InterPro" id="IPR002213">
    <property type="entry name" value="UDP_glucos_trans"/>
</dbReference>
<reference evidence="2" key="1">
    <citation type="submission" date="2022-08" db="EMBL/GenBank/DDBJ databases">
        <authorList>
            <person name="Tistechok S."/>
            <person name="Samborskyy M."/>
            <person name="Roman I."/>
        </authorList>
    </citation>
    <scope>NUCLEOTIDE SEQUENCE</scope>
    <source>
        <strain evidence="2">DSM 103496</strain>
    </source>
</reference>
<dbReference type="Gene3D" id="3.40.50.2000">
    <property type="entry name" value="Glycogen Phosphorylase B"/>
    <property type="match status" value="2"/>
</dbReference>
<name>A0A9X2VJ65_9PSEU</name>